<evidence type="ECO:0000256" key="1">
    <source>
        <dbReference type="SAM" id="Phobius"/>
    </source>
</evidence>
<name>F1Z429_9SPHN</name>
<protein>
    <submittedName>
        <fullName evidence="3">Putative urease/membrane protein</fullName>
    </submittedName>
</protein>
<feature type="transmembrane region" description="Helical" evidence="1">
    <location>
        <begin position="145"/>
        <end position="164"/>
    </location>
</feature>
<evidence type="ECO:0000256" key="2">
    <source>
        <dbReference type="SAM" id="SignalP"/>
    </source>
</evidence>
<dbReference type="Pfam" id="PF04955">
    <property type="entry name" value="HupE_UreJ"/>
    <property type="match status" value="1"/>
</dbReference>
<dbReference type="OrthoDB" id="9808192at2"/>
<keyword evidence="2" id="KW-0732">Signal</keyword>
<feature type="transmembrane region" description="Helical" evidence="1">
    <location>
        <begin position="74"/>
        <end position="92"/>
    </location>
</feature>
<accession>F1Z429</accession>
<dbReference type="InterPro" id="IPR007038">
    <property type="entry name" value="HupE_UreJ"/>
</dbReference>
<keyword evidence="1" id="KW-1133">Transmembrane helix</keyword>
<dbReference type="InParanoid" id="F1Z429"/>
<dbReference type="STRING" id="983920.Y88_2754"/>
<dbReference type="PIRSF" id="PIRSF016919">
    <property type="entry name" value="HupE_UreJ"/>
    <property type="match status" value="1"/>
</dbReference>
<feature type="transmembrane region" description="Helical" evidence="1">
    <location>
        <begin position="176"/>
        <end position="193"/>
    </location>
</feature>
<dbReference type="EMBL" id="AEWJ01000017">
    <property type="protein sequence ID" value="EGD60641.1"/>
    <property type="molecule type" value="Genomic_DNA"/>
</dbReference>
<evidence type="ECO:0000313" key="3">
    <source>
        <dbReference type="EMBL" id="EGD60641.1"/>
    </source>
</evidence>
<dbReference type="RefSeq" id="WP_008068261.1">
    <property type="nucleotide sequence ID" value="NZ_AQWK01000017.1"/>
</dbReference>
<sequence length="194" mass="18813">MRNSVKTVSGAFIPALAAFVGSTVPAMAHPGHGDGGFVSGLVHPLTGVDHLAAMVAVGLWAATRPARQAWMAPAAFMAALAAGAGAGVTFGAVPGVESMVAVSVLVLGALLVLATRLSSGVALALIAGAGVLHGMAHGAEATGSLPAYFAGFLGASAMLHAGGWQAGRTIFARGQGRVVAGLALGITGLALLAS</sequence>
<dbReference type="AlphaFoldDB" id="F1Z429"/>
<keyword evidence="1" id="KW-0812">Transmembrane</keyword>
<organism evidence="3 4">
    <name type="scientific">Novosphingobium nitrogenifigens DSM 19370</name>
    <dbReference type="NCBI Taxonomy" id="983920"/>
    <lineage>
        <taxon>Bacteria</taxon>
        <taxon>Pseudomonadati</taxon>
        <taxon>Pseudomonadota</taxon>
        <taxon>Alphaproteobacteria</taxon>
        <taxon>Sphingomonadales</taxon>
        <taxon>Sphingomonadaceae</taxon>
        <taxon>Novosphingobium</taxon>
    </lineage>
</organism>
<proteinExistence type="predicted"/>
<gene>
    <name evidence="3" type="ORF">Y88_2754</name>
</gene>
<dbReference type="Proteomes" id="UP000004728">
    <property type="component" value="Unassembled WGS sequence"/>
</dbReference>
<feature type="chain" id="PRO_5003272599" evidence="2">
    <location>
        <begin position="29"/>
        <end position="194"/>
    </location>
</feature>
<feature type="signal peptide" evidence="2">
    <location>
        <begin position="1"/>
        <end position="28"/>
    </location>
</feature>
<dbReference type="eggNOG" id="COG2370">
    <property type="taxonomic scope" value="Bacteria"/>
</dbReference>
<evidence type="ECO:0000313" key="4">
    <source>
        <dbReference type="Proteomes" id="UP000004728"/>
    </source>
</evidence>
<reference evidence="3 4" key="1">
    <citation type="journal article" date="2012" name="J. Bacteriol.">
        <title>Draft Genome Sequence of Novosphingobium nitrogenifigens Y88T.</title>
        <authorList>
            <person name="Strabala T.J."/>
            <person name="Macdonald L."/>
            <person name="Liu V."/>
            <person name="Smit A.M."/>
        </authorList>
    </citation>
    <scope>NUCLEOTIDE SEQUENCE [LARGE SCALE GENOMIC DNA]</scope>
    <source>
        <strain evidence="3 4">DSM 19370</strain>
    </source>
</reference>
<dbReference type="HOGENOM" id="CLU_088877_0_1_5"/>
<comment type="caution">
    <text evidence="3">The sequence shown here is derived from an EMBL/GenBank/DDBJ whole genome shotgun (WGS) entry which is preliminary data.</text>
</comment>
<keyword evidence="1" id="KW-0472">Membrane</keyword>
<keyword evidence="4" id="KW-1185">Reference proteome</keyword>